<dbReference type="AlphaFoldDB" id="A0A346CIT8"/>
<sequence>MAMNMSMTLSMFVMVVVAATVTGSTRFQKRGLRHMKRDDCCIGNTYGCLKRRPGQEHEQVMPCKHEATIRCPGSDIDGCCPGYATCMSIFAKDNLIPAHYHCEKRPCYT</sequence>
<organism evidence="2">
    <name type="scientific">Conus ermineus</name>
    <name type="common">Agate cone</name>
    <name type="synonym">Chelyconus ermineus</name>
    <dbReference type="NCBI Taxonomy" id="55423"/>
    <lineage>
        <taxon>Eukaryota</taxon>
        <taxon>Metazoa</taxon>
        <taxon>Spiralia</taxon>
        <taxon>Lophotrochozoa</taxon>
        <taxon>Mollusca</taxon>
        <taxon>Gastropoda</taxon>
        <taxon>Caenogastropoda</taxon>
        <taxon>Neogastropoda</taxon>
        <taxon>Conoidea</taxon>
        <taxon>Conidae</taxon>
        <taxon>Conus</taxon>
        <taxon>Chelyconus</taxon>
    </lineage>
</organism>
<accession>A0A346CIT8</accession>
<feature type="chain" id="PRO_5017005012" evidence="1">
    <location>
        <begin position="19"/>
        <end position="109"/>
    </location>
</feature>
<protein>
    <submittedName>
        <fullName evidence="2">Con-ikot-ikot</fullName>
    </submittedName>
</protein>
<evidence type="ECO:0000313" key="2">
    <source>
        <dbReference type="EMBL" id="AXL95487.1"/>
    </source>
</evidence>
<dbReference type="Gene3D" id="1.20.120.1800">
    <property type="match status" value="1"/>
</dbReference>
<reference evidence="2" key="1">
    <citation type="journal article" date="2018" name="Genome Biol. Evol.">
        <title>Conotoxin diversity in Chelyconus ermineus (Born, 1778) and the convergent origin of piscivory in the Atlantic and Indo-Pacific cones.</title>
        <authorList>
            <person name="Abalde S."/>
            <person name="Tenorio M.J."/>
            <person name="Afonso C.M."/>
            <person name="Zardoya R."/>
        </authorList>
    </citation>
    <scope>NUCLEOTIDE SEQUENCE</scope>
    <source>
        <strain evidence="2">Cerm_150</strain>
    </source>
</reference>
<keyword evidence="1" id="KW-0732">Signal</keyword>
<evidence type="ECO:0000256" key="1">
    <source>
        <dbReference type="SAM" id="SignalP"/>
    </source>
</evidence>
<dbReference type="EMBL" id="MH360438">
    <property type="protein sequence ID" value="AXL95487.1"/>
    <property type="molecule type" value="mRNA"/>
</dbReference>
<name>A0A346CIT8_CONER</name>
<feature type="signal peptide" evidence="1">
    <location>
        <begin position="1"/>
        <end position="18"/>
    </location>
</feature>
<proteinExistence type="evidence at transcript level"/>